<dbReference type="Proteomes" id="UP001500016">
    <property type="component" value="Unassembled WGS sequence"/>
</dbReference>
<comment type="caution">
    <text evidence="1">The sequence shown here is derived from an EMBL/GenBank/DDBJ whole genome shotgun (WGS) entry which is preliminary data.</text>
</comment>
<accession>A0ABP5ILV5</accession>
<dbReference type="Pfam" id="PF20062">
    <property type="entry name" value="DUF6461"/>
    <property type="match status" value="1"/>
</dbReference>
<keyword evidence="2" id="KW-1185">Reference proteome</keyword>
<dbReference type="InterPro" id="IPR045592">
    <property type="entry name" value="DUF6461"/>
</dbReference>
<organism evidence="1 2">
    <name type="scientific">Streptomyces albiaxialis</name>
    <dbReference type="NCBI Taxonomy" id="329523"/>
    <lineage>
        <taxon>Bacteria</taxon>
        <taxon>Bacillati</taxon>
        <taxon>Actinomycetota</taxon>
        <taxon>Actinomycetes</taxon>
        <taxon>Kitasatosporales</taxon>
        <taxon>Streptomycetaceae</taxon>
        <taxon>Streptomyces</taxon>
    </lineage>
</organism>
<reference evidence="2" key="1">
    <citation type="journal article" date="2019" name="Int. J. Syst. Evol. Microbiol.">
        <title>The Global Catalogue of Microorganisms (GCM) 10K type strain sequencing project: providing services to taxonomists for standard genome sequencing and annotation.</title>
        <authorList>
            <consortium name="The Broad Institute Genomics Platform"/>
            <consortium name="The Broad Institute Genome Sequencing Center for Infectious Disease"/>
            <person name="Wu L."/>
            <person name="Ma J."/>
        </authorList>
    </citation>
    <scope>NUCLEOTIDE SEQUENCE [LARGE SCALE GENOMIC DNA]</scope>
    <source>
        <strain evidence="2">JCM 15478</strain>
    </source>
</reference>
<evidence type="ECO:0000313" key="1">
    <source>
        <dbReference type="EMBL" id="GAA2102511.1"/>
    </source>
</evidence>
<sequence length="372" mass="38553">MTDGTDTGTDTGYDGLLDELGLAQGACVTAVAGADEAEVIRCFGGDPDAVEEMRLGEKFGERADLSERQLIAVSTAGPAVVVVEYEGFQGVREEVLRPLSRLGAGRAAGAYWNVDALSELALAEDGSVLSSFEMLTPEQREGKRPGAWDAYLEGLAFGVGGSWGDGVAAVARATGARLDAAWAAGPHRVVVVDEVPEAVLPQGLEDSPLLREEPFARYLAELGPGVTAAMERDAVELAAVHHGIARQPLCTLALAVLDGCGPPEGREGLRAELAAAYAAERNGGSADGTGGSHDGAGLRAEVWQVLGDLLARDAGAGTDVGTDVGTGAGTTAGPPPMFRLSRAMTTGEDTEEIRRFRLLHALHDAAERAGRR</sequence>
<name>A0ABP5ILV5_9ACTN</name>
<gene>
    <name evidence="1" type="ORF">GCM10009801_76600</name>
</gene>
<dbReference type="RefSeq" id="WP_344535146.1">
    <property type="nucleotide sequence ID" value="NZ_BAAAPE010000028.1"/>
</dbReference>
<evidence type="ECO:0000313" key="2">
    <source>
        <dbReference type="Proteomes" id="UP001500016"/>
    </source>
</evidence>
<proteinExistence type="predicted"/>
<protein>
    <submittedName>
        <fullName evidence="1">Uncharacterized protein</fullName>
    </submittedName>
</protein>
<dbReference type="EMBL" id="BAAAPE010000028">
    <property type="protein sequence ID" value="GAA2102511.1"/>
    <property type="molecule type" value="Genomic_DNA"/>
</dbReference>